<dbReference type="Gene3D" id="1.10.3080.10">
    <property type="entry name" value="Clc chloride channel"/>
    <property type="match status" value="1"/>
</dbReference>
<keyword evidence="7" id="KW-1185">Reference proteome</keyword>
<protein>
    <submittedName>
        <fullName evidence="6">Voltage-gated chloride channel family protein</fullName>
    </submittedName>
</protein>
<dbReference type="PRINTS" id="PR00762">
    <property type="entry name" value="CLCHANNEL"/>
</dbReference>
<dbReference type="PANTHER" id="PTHR43427">
    <property type="entry name" value="CHLORIDE CHANNEL PROTEIN CLC-E"/>
    <property type="match status" value="1"/>
</dbReference>
<feature type="transmembrane region" description="Helical" evidence="5">
    <location>
        <begin position="218"/>
        <end position="235"/>
    </location>
</feature>
<feature type="transmembrane region" description="Helical" evidence="5">
    <location>
        <begin position="143"/>
        <end position="168"/>
    </location>
</feature>
<name>A0ABV6BQF2_9FLAO</name>
<sequence length="418" mass="45626">MTFQNPKQLLISLPKWILICALIGILSGSASAFFLVSLEWVTQFRIEHDWIVWLLPFGGLLVGLSYYYWGESVTKGNNLLLEEYETPKKVIPFKMAPLVLIGTLLTHLFGGSAGREGTAVQMGGAIADQFTKIFKLDNSERRILIILGISAGFASVFGTPLAGAIFALEVLYFSKINFKSILLSFLVAYAAYFTVEFWEIKHTHYTIPLIPELSLNNIIFTIIVGVLSGFAALLFSRSTHFWGSLFSKNIKYPPLRPVIGGVVLAIAIAGFGFTKFSGLGVPIIVDSFSNPNQWYDFLLKILFTGFTLGAGFKGGEVTPLFFVGATLGSALSIIIPMPIALLAGIGFVAVFSGATHTPIACTIMGMELFGIAPGIFIAIACTIAYFSSGSVGTYKSQIVRGAKYKLYQRFHKKELENL</sequence>
<feature type="transmembrane region" description="Helical" evidence="5">
    <location>
        <begin position="255"/>
        <end position="274"/>
    </location>
</feature>
<feature type="transmembrane region" description="Helical" evidence="5">
    <location>
        <begin position="319"/>
        <end position="351"/>
    </location>
</feature>
<evidence type="ECO:0000256" key="4">
    <source>
        <dbReference type="ARBA" id="ARBA00023136"/>
    </source>
</evidence>
<dbReference type="Proteomes" id="UP001589734">
    <property type="component" value="Unassembled WGS sequence"/>
</dbReference>
<feature type="transmembrane region" description="Helical" evidence="5">
    <location>
        <begin position="50"/>
        <end position="69"/>
    </location>
</feature>
<evidence type="ECO:0000313" key="7">
    <source>
        <dbReference type="Proteomes" id="UP001589734"/>
    </source>
</evidence>
<feature type="transmembrane region" description="Helical" evidence="5">
    <location>
        <begin position="180"/>
        <end position="198"/>
    </location>
</feature>
<dbReference type="EMBL" id="JBHLYW010000007">
    <property type="protein sequence ID" value="MFC0076871.1"/>
    <property type="molecule type" value="Genomic_DNA"/>
</dbReference>
<dbReference type="PANTHER" id="PTHR43427:SF12">
    <property type="entry name" value="CHLORIDE TRANSPORTER"/>
    <property type="match status" value="1"/>
</dbReference>
<organism evidence="6 7">
    <name type="scientific">Flavobacterium procerum</name>
    <dbReference type="NCBI Taxonomy" id="1455569"/>
    <lineage>
        <taxon>Bacteria</taxon>
        <taxon>Pseudomonadati</taxon>
        <taxon>Bacteroidota</taxon>
        <taxon>Flavobacteriia</taxon>
        <taxon>Flavobacteriales</taxon>
        <taxon>Flavobacteriaceae</taxon>
        <taxon>Flavobacterium</taxon>
    </lineage>
</organism>
<dbReference type="RefSeq" id="WP_379685902.1">
    <property type="nucleotide sequence ID" value="NZ_JBHLYW010000007.1"/>
</dbReference>
<proteinExistence type="predicted"/>
<dbReference type="SUPFAM" id="SSF81340">
    <property type="entry name" value="Clc chloride channel"/>
    <property type="match status" value="1"/>
</dbReference>
<feature type="transmembrane region" description="Helical" evidence="5">
    <location>
        <begin position="294"/>
        <end position="312"/>
    </location>
</feature>
<dbReference type="InterPro" id="IPR050368">
    <property type="entry name" value="ClC-type_chloride_channel"/>
</dbReference>
<evidence type="ECO:0000256" key="2">
    <source>
        <dbReference type="ARBA" id="ARBA00022692"/>
    </source>
</evidence>
<dbReference type="InterPro" id="IPR001807">
    <property type="entry name" value="ClC"/>
</dbReference>
<dbReference type="CDD" id="cd03682">
    <property type="entry name" value="ClC_sycA_like"/>
    <property type="match status" value="1"/>
</dbReference>
<feature type="transmembrane region" description="Helical" evidence="5">
    <location>
        <begin position="90"/>
        <end position="109"/>
    </location>
</feature>
<reference evidence="6 7" key="1">
    <citation type="submission" date="2024-09" db="EMBL/GenBank/DDBJ databases">
        <authorList>
            <person name="Sun Q."/>
            <person name="Mori K."/>
        </authorList>
    </citation>
    <scope>NUCLEOTIDE SEQUENCE [LARGE SCALE GENOMIC DNA]</scope>
    <source>
        <strain evidence="6 7">CGMCC 1.12926</strain>
    </source>
</reference>
<keyword evidence="4 5" id="KW-0472">Membrane</keyword>
<evidence type="ECO:0000313" key="6">
    <source>
        <dbReference type="EMBL" id="MFC0076871.1"/>
    </source>
</evidence>
<evidence type="ECO:0000256" key="1">
    <source>
        <dbReference type="ARBA" id="ARBA00004141"/>
    </source>
</evidence>
<feature type="transmembrane region" description="Helical" evidence="5">
    <location>
        <begin position="363"/>
        <end position="386"/>
    </location>
</feature>
<keyword evidence="2 5" id="KW-0812">Transmembrane</keyword>
<keyword evidence="3 5" id="KW-1133">Transmembrane helix</keyword>
<comment type="subcellular location">
    <subcellularLocation>
        <location evidence="1">Membrane</location>
        <topology evidence="1">Multi-pass membrane protein</topology>
    </subcellularLocation>
</comment>
<gene>
    <name evidence="6" type="ORF">ACFFLS_07455</name>
</gene>
<evidence type="ECO:0000256" key="5">
    <source>
        <dbReference type="SAM" id="Phobius"/>
    </source>
</evidence>
<feature type="transmembrane region" description="Helical" evidence="5">
    <location>
        <begin position="16"/>
        <end position="38"/>
    </location>
</feature>
<evidence type="ECO:0000256" key="3">
    <source>
        <dbReference type="ARBA" id="ARBA00022989"/>
    </source>
</evidence>
<dbReference type="InterPro" id="IPR014743">
    <property type="entry name" value="Cl-channel_core"/>
</dbReference>
<dbReference type="Pfam" id="PF00654">
    <property type="entry name" value="Voltage_CLC"/>
    <property type="match status" value="1"/>
</dbReference>
<accession>A0ABV6BQF2</accession>
<comment type="caution">
    <text evidence="6">The sequence shown here is derived from an EMBL/GenBank/DDBJ whole genome shotgun (WGS) entry which is preliminary data.</text>
</comment>